<protein>
    <submittedName>
        <fullName evidence="1">Uncharacterized protein</fullName>
    </submittedName>
</protein>
<reference evidence="2" key="1">
    <citation type="journal article" date="2022" name="Mol. Ecol. Resour.">
        <title>The genomes of chicory, endive, great burdock and yacon provide insights into Asteraceae palaeo-polyploidization history and plant inulin production.</title>
        <authorList>
            <person name="Fan W."/>
            <person name="Wang S."/>
            <person name="Wang H."/>
            <person name="Wang A."/>
            <person name="Jiang F."/>
            <person name="Liu H."/>
            <person name="Zhao H."/>
            <person name="Xu D."/>
            <person name="Zhang Y."/>
        </authorList>
    </citation>
    <scope>NUCLEOTIDE SEQUENCE [LARGE SCALE GENOMIC DNA]</scope>
    <source>
        <strain evidence="2">cv. Yunnan</strain>
    </source>
</reference>
<organism evidence="1 2">
    <name type="scientific">Smallanthus sonchifolius</name>
    <dbReference type="NCBI Taxonomy" id="185202"/>
    <lineage>
        <taxon>Eukaryota</taxon>
        <taxon>Viridiplantae</taxon>
        <taxon>Streptophyta</taxon>
        <taxon>Embryophyta</taxon>
        <taxon>Tracheophyta</taxon>
        <taxon>Spermatophyta</taxon>
        <taxon>Magnoliopsida</taxon>
        <taxon>eudicotyledons</taxon>
        <taxon>Gunneridae</taxon>
        <taxon>Pentapetalae</taxon>
        <taxon>asterids</taxon>
        <taxon>campanulids</taxon>
        <taxon>Asterales</taxon>
        <taxon>Asteraceae</taxon>
        <taxon>Asteroideae</taxon>
        <taxon>Heliantheae alliance</taxon>
        <taxon>Millerieae</taxon>
        <taxon>Smallanthus</taxon>
    </lineage>
</organism>
<proteinExistence type="predicted"/>
<dbReference type="EMBL" id="CM042035">
    <property type="protein sequence ID" value="KAI3754626.1"/>
    <property type="molecule type" value="Genomic_DNA"/>
</dbReference>
<dbReference type="Proteomes" id="UP001056120">
    <property type="component" value="Linkage Group LG18"/>
</dbReference>
<keyword evidence="2" id="KW-1185">Reference proteome</keyword>
<sequence length="184" mass="20951">MGVLTTWMEEMAVLTTLRNSILKIPKKLGHFVIDSFDEYIMGIRSPRKIIKITEKPIYNLIEILNSGIDLGSIVPSKDLDTILFAWKDIYDNDYISPFEIVTRIIKDGGDDSFFFQVDFLVLFLATMVECYSHDNLIYIDFVQCNGMTVDPSVSPLEFWDVDLLQEREAQEIKSGGFGGVHGKP</sequence>
<evidence type="ECO:0000313" key="1">
    <source>
        <dbReference type="EMBL" id="KAI3754626.1"/>
    </source>
</evidence>
<accession>A0ACB9E7C6</accession>
<reference evidence="1 2" key="2">
    <citation type="journal article" date="2022" name="Mol. Ecol. Resour.">
        <title>The genomes of chicory, endive, great burdock and yacon provide insights into Asteraceae paleo-polyploidization history and plant inulin production.</title>
        <authorList>
            <person name="Fan W."/>
            <person name="Wang S."/>
            <person name="Wang H."/>
            <person name="Wang A."/>
            <person name="Jiang F."/>
            <person name="Liu H."/>
            <person name="Zhao H."/>
            <person name="Xu D."/>
            <person name="Zhang Y."/>
        </authorList>
    </citation>
    <scope>NUCLEOTIDE SEQUENCE [LARGE SCALE GENOMIC DNA]</scope>
    <source>
        <strain evidence="2">cv. Yunnan</strain>
        <tissue evidence="1">Leaves</tissue>
    </source>
</reference>
<evidence type="ECO:0000313" key="2">
    <source>
        <dbReference type="Proteomes" id="UP001056120"/>
    </source>
</evidence>
<comment type="caution">
    <text evidence="1">The sequence shown here is derived from an EMBL/GenBank/DDBJ whole genome shotgun (WGS) entry which is preliminary data.</text>
</comment>
<name>A0ACB9E7C6_9ASTR</name>
<gene>
    <name evidence="1" type="ORF">L1987_54413</name>
</gene>